<keyword evidence="2" id="KW-0328">Glycosyltransferase</keyword>
<comment type="caution">
    <text evidence="6">The sequence shown here is derived from an EMBL/GenBank/DDBJ whole genome shotgun (WGS) entry which is preliminary data.</text>
</comment>
<sequence>MTPARAPMTVVHVIHSLGAGGAESVLVELARTAREAGLRIVVVGLSDAEDDRAAHRLAEAGATVYQLHAGRYDLRAVRRVAAIARREGADVIHTHLKHADLVGGLAARLVGVPAVSTLHVIEADPQGAAHRARVRAAVAARATMFDRVVALSEAQREWYSAFRSSTPVVLVPNGVREPSPSGTGSVRRELGVDDDTVLGVTVSLMRPEKGHAVALDAVRLLPAELPFVLALAGDGPLLDEVRAEVERDPLLRDRVRVLGFRSDVDALLHAADLVVHPSHEDALPTSLISALATSTAVVATRVGGIPDIVGDDAGLLVPVGDPAALADAITALTRDPHRREACGRAGRARYDTTFAATVWVDRLRSLYAQLVTPPTESLHDGPVTSVAVVSAVAPYPSDSGKAMVIAGFLRHLRSRLPAEDIHYLHVGAPLRRTAEFEGVQVHEMGRPSRTDQLVGLVRGVLLRRQSLQEAFLGSPRVAATVQQTLVDLDPDLEIIDTVRMEQHVAGRRFRGRRVLYLDDLFSVRYTRMLEVLRDKRIDTDFDPLGQFSHNVPSRLHWLTRAPLTREALLRFERGRVARSERRAARANPTSVLLNAEEARHLRAETGAAVVAVPPSIPGLDETSHQPDRWDGRPEFAFVGLLSLAHNHDGLGWFLREGMDELLALQPDARLHVIGRDADESLLADAARHGDRVVVHGFVPDLDEALSRMCALVNPLRFGSGIKIKTLDGLARGLPVVSTPVAAEGIATQSRPGLTVVPDAVEAARALAALVDPAVRSREAQGAHALYAERYADPVVAAAYDEVFGTARED</sequence>
<organism evidence="6 7">
    <name type="scientific">Arsenicicoccus bolidensis</name>
    <dbReference type="NCBI Taxonomy" id="229480"/>
    <lineage>
        <taxon>Bacteria</taxon>
        <taxon>Bacillati</taxon>
        <taxon>Actinomycetota</taxon>
        <taxon>Actinomycetes</taxon>
        <taxon>Micrococcales</taxon>
        <taxon>Intrasporangiaceae</taxon>
        <taxon>Arsenicicoccus</taxon>
    </lineage>
</organism>
<evidence type="ECO:0000259" key="4">
    <source>
        <dbReference type="Pfam" id="PF00534"/>
    </source>
</evidence>
<dbReference type="Pfam" id="PF13439">
    <property type="entry name" value="Glyco_transf_4"/>
    <property type="match status" value="1"/>
</dbReference>
<dbReference type="PANTHER" id="PTHR12526">
    <property type="entry name" value="GLYCOSYLTRANSFERASE"/>
    <property type="match status" value="1"/>
</dbReference>
<evidence type="ECO:0000313" key="6">
    <source>
        <dbReference type="EMBL" id="MCG7323518.1"/>
    </source>
</evidence>
<comment type="similarity">
    <text evidence="1">Belongs to the glycosyltransferase group 1 family. Glycosyltransferase 4 subfamily.</text>
</comment>
<dbReference type="Pfam" id="PF13692">
    <property type="entry name" value="Glyco_trans_1_4"/>
    <property type="match status" value="1"/>
</dbReference>
<evidence type="ECO:0000256" key="3">
    <source>
        <dbReference type="ARBA" id="ARBA00022679"/>
    </source>
</evidence>
<feature type="domain" description="Glycosyltransferase subfamily 4-like N-terminal" evidence="5">
    <location>
        <begin position="20"/>
        <end position="175"/>
    </location>
</feature>
<keyword evidence="7" id="KW-1185">Reference proteome</keyword>
<dbReference type="Proteomes" id="UP001521931">
    <property type="component" value="Unassembled WGS sequence"/>
</dbReference>
<dbReference type="InterPro" id="IPR001296">
    <property type="entry name" value="Glyco_trans_1"/>
</dbReference>
<accession>A0ABS9Q8S8</accession>
<proteinExistence type="inferred from homology"/>
<dbReference type="Pfam" id="PF00534">
    <property type="entry name" value="Glycos_transf_1"/>
    <property type="match status" value="1"/>
</dbReference>
<evidence type="ECO:0000256" key="1">
    <source>
        <dbReference type="ARBA" id="ARBA00009481"/>
    </source>
</evidence>
<name>A0ABS9Q8S8_9MICO</name>
<dbReference type="EMBL" id="JAKRCV010000081">
    <property type="protein sequence ID" value="MCG7323518.1"/>
    <property type="molecule type" value="Genomic_DNA"/>
</dbReference>
<dbReference type="PANTHER" id="PTHR12526:SF640">
    <property type="entry name" value="COLANIC ACID BIOSYNTHESIS GLYCOSYLTRANSFERASE WCAL-RELATED"/>
    <property type="match status" value="1"/>
</dbReference>
<dbReference type="Gene3D" id="3.40.50.2000">
    <property type="entry name" value="Glycogen Phosphorylase B"/>
    <property type="match status" value="3"/>
</dbReference>
<dbReference type="SUPFAM" id="SSF53756">
    <property type="entry name" value="UDP-Glycosyltransferase/glycogen phosphorylase"/>
    <property type="match status" value="2"/>
</dbReference>
<evidence type="ECO:0000313" key="7">
    <source>
        <dbReference type="Proteomes" id="UP001521931"/>
    </source>
</evidence>
<evidence type="ECO:0000256" key="2">
    <source>
        <dbReference type="ARBA" id="ARBA00022676"/>
    </source>
</evidence>
<keyword evidence="3" id="KW-0808">Transferase</keyword>
<gene>
    <name evidence="6" type="ORF">MHL29_16705</name>
</gene>
<dbReference type="InterPro" id="IPR028098">
    <property type="entry name" value="Glyco_trans_4-like_N"/>
</dbReference>
<reference evidence="6 7" key="1">
    <citation type="submission" date="2022-02" db="EMBL/GenBank/DDBJ databases">
        <title>Uncovering new skin microbiome diversity through culturing and metagenomics.</title>
        <authorList>
            <person name="Conlan S."/>
            <person name="Deming C."/>
            <person name="Nisc Comparative Sequencing Program N."/>
            <person name="Segre J.A."/>
        </authorList>
    </citation>
    <scope>NUCLEOTIDE SEQUENCE [LARGE SCALE GENOMIC DNA]</scope>
    <source>
        <strain evidence="6 7">ACRQZ</strain>
    </source>
</reference>
<feature type="domain" description="Glycosyl transferase family 1" evidence="4">
    <location>
        <begin position="187"/>
        <end position="348"/>
    </location>
</feature>
<evidence type="ECO:0000259" key="5">
    <source>
        <dbReference type="Pfam" id="PF13439"/>
    </source>
</evidence>
<dbReference type="RefSeq" id="WP_239266285.1">
    <property type="nucleotide sequence ID" value="NZ_JAKRCV010000081.1"/>
</dbReference>
<protein>
    <submittedName>
        <fullName evidence="6">Glycosyltransferase</fullName>
    </submittedName>
</protein>